<protein>
    <submittedName>
        <fullName evidence="1">Uncharacterized protein</fullName>
    </submittedName>
</protein>
<name>A0ACC0P7G4_RHOML</name>
<proteinExistence type="predicted"/>
<evidence type="ECO:0000313" key="1">
    <source>
        <dbReference type="EMBL" id="KAI8561149.1"/>
    </source>
</evidence>
<evidence type="ECO:0000313" key="2">
    <source>
        <dbReference type="Proteomes" id="UP001062846"/>
    </source>
</evidence>
<accession>A0ACC0P7G4</accession>
<dbReference type="Proteomes" id="UP001062846">
    <property type="component" value="Chromosome 4"/>
</dbReference>
<organism evidence="1 2">
    <name type="scientific">Rhododendron molle</name>
    <name type="common">Chinese azalea</name>
    <name type="synonym">Azalea mollis</name>
    <dbReference type="NCBI Taxonomy" id="49168"/>
    <lineage>
        <taxon>Eukaryota</taxon>
        <taxon>Viridiplantae</taxon>
        <taxon>Streptophyta</taxon>
        <taxon>Embryophyta</taxon>
        <taxon>Tracheophyta</taxon>
        <taxon>Spermatophyta</taxon>
        <taxon>Magnoliopsida</taxon>
        <taxon>eudicotyledons</taxon>
        <taxon>Gunneridae</taxon>
        <taxon>Pentapetalae</taxon>
        <taxon>asterids</taxon>
        <taxon>Ericales</taxon>
        <taxon>Ericaceae</taxon>
        <taxon>Ericoideae</taxon>
        <taxon>Rhodoreae</taxon>
        <taxon>Rhododendron</taxon>
    </lineage>
</organism>
<keyword evidence="2" id="KW-1185">Reference proteome</keyword>
<sequence>MHAAVTDSSKDAILNKLLECKQDLIKGRDAKGWTPLHFAAHNGNLEAVKKLLDKDKSVAYANNDEGNTALHIATAMGDVLVMNEIIQKFPDCWEMANSKGQTILHIAVDVERDVATNFIRKKPWVSRLINRKDNEGNTPLHVLASKGRSGLHMYPGADMLALNNESMTPLDILNRKIAGKELSLDKTSVYMQAQRKDDPDAAKTVQAVYMAAMEQRIESLLTQRLTAQFEQLQSRMSQYMESKGLEVRQVPDAVSGH</sequence>
<dbReference type="EMBL" id="CM046391">
    <property type="protein sequence ID" value="KAI8561149.1"/>
    <property type="molecule type" value="Genomic_DNA"/>
</dbReference>
<reference evidence="1" key="1">
    <citation type="submission" date="2022-02" db="EMBL/GenBank/DDBJ databases">
        <title>Plant Genome Project.</title>
        <authorList>
            <person name="Zhang R.-G."/>
        </authorList>
    </citation>
    <scope>NUCLEOTIDE SEQUENCE</scope>
    <source>
        <strain evidence="1">AT1</strain>
    </source>
</reference>
<comment type="caution">
    <text evidence="1">The sequence shown here is derived from an EMBL/GenBank/DDBJ whole genome shotgun (WGS) entry which is preliminary data.</text>
</comment>
<gene>
    <name evidence="1" type="ORF">RHMOL_Rhmol04G0315400</name>
</gene>